<evidence type="ECO:0000313" key="3">
    <source>
        <dbReference type="Proteomes" id="UP001301012"/>
    </source>
</evidence>
<sequence>MDINEIKDILIYDYIKDYLNEISILNVKKGQYITRSSEKLEEIFYVVDGNAKVECITKSGKSFLVDELCENEFVGKISYMYEQNLFCDIVATSDSTILRISKSTFKKLEKNPEFLKLFLFKTSKRIYYMYKKLMMKDLFRLEETFAFHILENSENDVFKFVSMYNLCKVMSVSRKQLYNVINSFIEKDYIKKDKTSLIILNRDCLYEISMGVREINEVNDCDFKFDI</sequence>
<dbReference type="Gene3D" id="2.60.120.10">
    <property type="entry name" value="Jelly Rolls"/>
    <property type="match status" value="1"/>
</dbReference>
<dbReference type="SUPFAM" id="SSF51206">
    <property type="entry name" value="cAMP-binding domain-like"/>
    <property type="match status" value="1"/>
</dbReference>
<reference evidence="2 3" key="1">
    <citation type="submission" date="2023-05" db="EMBL/GenBank/DDBJ databases">
        <title>Rombocin, a short stable natural nisin variant, displays selective antimicrobial activity against Listeria monocytogenes and employs dual mode of action to kill target bacterial strains.</title>
        <authorList>
            <person name="Wambui J."/>
            <person name="Stephan R."/>
            <person name="Kuipers O.P."/>
        </authorList>
    </citation>
    <scope>NUCLEOTIDE SEQUENCE [LARGE SCALE GENOMIC DNA]</scope>
    <source>
        <strain evidence="2 3">RC002</strain>
    </source>
</reference>
<gene>
    <name evidence="2" type="ORF">QOZ84_10085</name>
</gene>
<dbReference type="PROSITE" id="PS50042">
    <property type="entry name" value="CNMP_BINDING_3"/>
    <property type="match status" value="1"/>
</dbReference>
<organism evidence="2 3">
    <name type="scientific">Romboutsia sedimentorum</name>
    <dbReference type="NCBI Taxonomy" id="1368474"/>
    <lineage>
        <taxon>Bacteria</taxon>
        <taxon>Bacillati</taxon>
        <taxon>Bacillota</taxon>
        <taxon>Clostridia</taxon>
        <taxon>Peptostreptococcales</taxon>
        <taxon>Peptostreptococcaceae</taxon>
        <taxon>Romboutsia</taxon>
    </lineage>
</organism>
<evidence type="ECO:0000259" key="1">
    <source>
        <dbReference type="PROSITE" id="PS50042"/>
    </source>
</evidence>
<comment type="caution">
    <text evidence="2">The sequence shown here is derived from an EMBL/GenBank/DDBJ whole genome shotgun (WGS) entry which is preliminary data.</text>
</comment>
<dbReference type="CDD" id="cd00038">
    <property type="entry name" value="CAP_ED"/>
    <property type="match status" value="1"/>
</dbReference>
<dbReference type="Proteomes" id="UP001301012">
    <property type="component" value="Unassembled WGS sequence"/>
</dbReference>
<dbReference type="EMBL" id="JASKYM010000004">
    <property type="protein sequence ID" value="MDK2563899.1"/>
    <property type="molecule type" value="Genomic_DNA"/>
</dbReference>
<evidence type="ECO:0000313" key="2">
    <source>
        <dbReference type="EMBL" id="MDK2563899.1"/>
    </source>
</evidence>
<dbReference type="InterPro" id="IPR018490">
    <property type="entry name" value="cNMP-bd_dom_sf"/>
</dbReference>
<dbReference type="Pfam" id="PF00027">
    <property type="entry name" value="cNMP_binding"/>
    <property type="match status" value="1"/>
</dbReference>
<dbReference type="InterPro" id="IPR000595">
    <property type="entry name" value="cNMP-bd_dom"/>
</dbReference>
<protein>
    <submittedName>
        <fullName evidence="2">Crp/Fnr family transcriptional regulator</fullName>
    </submittedName>
</protein>
<accession>A0ABT7EAD8</accession>
<proteinExistence type="predicted"/>
<name>A0ABT7EAD8_9FIRM</name>
<keyword evidence="3" id="KW-1185">Reference proteome</keyword>
<feature type="domain" description="Cyclic nucleotide-binding" evidence="1">
    <location>
        <begin position="1"/>
        <end position="108"/>
    </location>
</feature>
<dbReference type="RefSeq" id="WP_284132836.1">
    <property type="nucleotide sequence ID" value="NZ_JASKYM010000004.1"/>
</dbReference>
<dbReference type="InterPro" id="IPR014710">
    <property type="entry name" value="RmlC-like_jellyroll"/>
</dbReference>